<comment type="caution">
    <text evidence="1">The sequence shown here is derived from an EMBL/GenBank/DDBJ whole genome shotgun (WGS) entry which is preliminary data.</text>
</comment>
<name>J0NTS5_9ACTO</name>
<dbReference type="OrthoDB" id="3253180at2"/>
<dbReference type="InterPro" id="IPR054206">
    <property type="entry name" value="DUF6912"/>
</dbReference>
<dbReference type="Pfam" id="PF21853">
    <property type="entry name" value="DUF6912"/>
    <property type="match status" value="1"/>
</dbReference>
<evidence type="ECO:0000313" key="2">
    <source>
        <dbReference type="Proteomes" id="UP000004578"/>
    </source>
</evidence>
<keyword evidence="2" id="KW-1185">Reference proteome</keyword>
<reference evidence="1 2" key="1">
    <citation type="submission" date="2012-05" db="EMBL/GenBank/DDBJ databases">
        <authorList>
            <person name="Harkins D.M."/>
            <person name="Madupu R."/>
            <person name="Durkin A.S."/>
            <person name="Torralba M."/>
            <person name="Methe B."/>
            <person name="Sutton G.G."/>
            <person name="Nelson K.E."/>
        </authorList>
    </citation>
    <scope>NUCLEOTIDE SEQUENCE [LARGE SCALE GENOMIC DNA]</scope>
    <source>
        <strain evidence="1 2">F0490</strain>
    </source>
</reference>
<organism evidence="1 2">
    <name type="scientific">Schaalia georgiae F0490</name>
    <dbReference type="NCBI Taxonomy" id="1125717"/>
    <lineage>
        <taxon>Bacteria</taxon>
        <taxon>Bacillati</taxon>
        <taxon>Actinomycetota</taxon>
        <taxon>Actinomycetes</taxon>
        <taxon>Actinomycetales</taxon>
        <taxon>Actinomycetaceae</taxon>
        <taxon>Schaalia</taxon>
    </lineage>
</organism>
<gene>
    <name evidence="1" type="ORF">HMPREF1317_2396</name>
</gene>
<protein>
    <submittedName>
        <fullName evidence="1">Uncharacterized protein</fullName>
    </submittedName>
</protein>
<evidence type="ECO:0000313" key="1">
    <source>
        <dbReference type="EMBL" id="EJF48257.1"/>
    </source>
</evidence>
<dbReference type="Proteomes" id="UP000004578">
    <property type="component" value="Unassembled WGS sequence"/>
</dbReference>
<dbReference type="EMBL" id="AKFS01000045">
    <property type="protein sequence ID" value="EJF48257.1"/>
    <property type="molecule type" value="Genomic_DNA"/>
</dbReference>
<proteinExistence type="predicted"/>
<dbReference type="AlphaFoldDB" id="J0NTS5"/>
<accession>J0NTS5</accession>
<sequence length="117" mass="11786">MRVYLPALPSELAEPTPPVRDGFAALPAAEAPKDDIEVLEDDAQSEAALASLVLARESASPQAPARLVLALDVPDSHAVAGQVEGAPGVHLVPGVRAQWGDAAAILADGAGAAPAVR</sequence>
<dbReference type="RefSeq" id="WP_005867947.1">
    <property type="nucleotide sequence ID" value="NZ_AKFS01000045.1"/>
</dbReference>
<feature type="non-terminal residue" evidence="1">
    <location>
        <position position="117"/>
    </location>
</feature>